<keyword evidence="4" id="KW-1185">Reference proteome</keyword>
<dbReference type="InterPro" id="IPR002347">
    <property type="entry name" value="SDR_fam"/>
</dbReference>
<comment type="similarity">
    <text evidence="1">Belongs to the short-chain dehydrogenases/reductases (SDR) family.</text>
</comment>
<dbReference type="SUPFAM" id="SSF51735">
    <property type="entry name" value="NAD(P)-binding Rossmann-fold domains"/>
    <property type="match status" value="1"/>
</dbReference>
<dbReference type="Gene3D" id="3.40.50.720">
    <property type="entry name" value="NAD(P)-binding Rossmann-like Domain"/>
    <property type="match status" value="1"/>
</dbReference>
<proteinExistence type="inferred from homology"/>
<reference evidence="3 4" key="1">
    <citation type="submission" date="2023-11" db="EMBL/GenBank/DDBJ databases">
        <title>Novel species in genus Nocardioides.</title>
        <authorList>
            <person name="Zhou H."/>
        </authorList>
    </citation>
    <scope>NUCLEOTIDE SEQUENCE [LARGE SCALE GENOMIC DNA]</scope>
    <source>
        <strain evidence="3 4">S-58</strain>
    </source>
</reference>
<accession>A0ABU5KCI9</accession>
<sequence>MTSGHALVVGATSDIGAAIVRRLVAGGRSVSAWGRSEPRLAALVAEHGRSVSTEEVDVTDAEAVRAGLTRLDGEAPSPLDVVVWAVGVFDWGPAHEADPDAWAHLLDVNLVAAARATPQLLTRLVTTSPSTLVLVGSGAAHRVFPDNAAYVASKHGLAALAAASFLDVKRHGVRVSVVSPGLVAAGAGLLSPQGVEDPTSLLQPEDVAAAVDFVVRFPGHGCPVLVELQPLV</sequence>
<dbReference type="Proteomes" id="UP001291999">
    <property type="component" value="Unassembled WGS sequence"/>
</dbReference>
<dbReference type="PANTHER" id="PTHR43669">
    <property type="entry name" value="5-KETO-D-GLUCONATE 5-REDUCTASE"/>
    <property type="match status" value="1"/>
</dbReference>
<keyword evidence="2" id="KW-0560">Oxidoreductase</keyword>
<evidence type="ECO:0000313" key="3">
    <source>
        <dbReference type="EMBL" id="MDZ5662569.1"/>
    </source>
</evidence>
<dbReference type="Pfam" id="PF00106">
    <property type="entry name" value="adh_short"/>
    <property type="match status" value="1"/>
</dbReference>
<dbReference type="RefSeq" id="WP_322424600.1">
    <property type="nucleotide sequence ID" value="NZ_JAXQPW010000004.1"/>
</dbReference>
<organism evidence="3 4">
    <name type="scientific">Nocardioides renjunii</name>
    <dbReference type="NCBI Taxonomy" id="3095075"/>
    <lineage>
        <taxon>Bacteria</taxon>
        <taxon>Bacillati</taxon>
        <taxon>Actinomycetota</taxon>
        <taxon>Actinomycetes</taxon>
        <taxon>Propionibacteriales</taxon>
        <taxon>Nocardioidaceae</taxon>
        <taxon>Nocardioides</taxon>
    </lineage>
</organism>
<gene>
    <name evidence="3" type="ORF">SFC79_12415</name>
</gene>
<comment type="caution">
    <text evidence="3">The sequence shown here is derived from an EMBL/GenBank/DDBJ whole genome shotgun (WGS) entry which is preliminary data.</text>
</comment>
<protein>
    <submittedName>
        <fullName evidence="3">SDR family NAD(P)-dependent oxidoreductase</fullName>
    </submittedName>
</protein>
<name>A0ABU5KCI9_9ACTN</name>
<dbReference type="PANTHER" id="PTHR43669:SF3">
    <property type="entry name" value="ALCOHOL DEHYDROGENASE, PUTATIVE (AFU_ORTHOLOGUE AFUA_3G03445)-RELATED"/>
    <property type="match status" value="1"/>
</dbReference>
<evidence type="ECO:0000256" key="2">
    <source>
        <dbReference type="ARBA" id="ARBA00023002"/>
    </source>
</evidence>
<dbReference type="InterPro" id="IPR036291">
    <property type="entry name" value="NAD(P)-bd_dom_sf"/>
</dbReference>
<evidence type="ECO:0000313" key="4">
    <source>
        <dbReference type="Proteomes" id="UP001291999"/>
    </source>
</evidence>
<dbReference type="PRINTS" id="PR00081">
    <property type="entry name" value="GDHRDH"/>
</dbReference>
<dbReference type="EMBL" id="JAXQPW010000004">
    <property type="protein sequence ID" value="MDZ5662569.1"/>
    <property type="molecule type" value="Genomic_DNA"/>
</dbReference>
<evidence type="ECO:0000256" key="1">
    <source>
        <dbReference type="ARBA" id="ARBA00006484"/>
    </source>
</evidence>